<dbReference type="STRING" id="307972.A0A2G8KKA5"/>
<feature type="domain" description="PPM-type phosphatase" evidence="1">
    <location>
        <begin position="81"/>
        <end position="393"/>
    </location>
</feature>
<protein>
    <submittedName>
        <fullName evidence="2">Putative pyruvate dehydrogenase</fullName>
    </submittedName>
</protein>
<dbReference type="AlphaFoldDB" id="A0A2G8KKA5"/>
<reference evidence="2 3" key="1">
    <citation type="journal article" date="2017" name="PLoS Biol.">
        <title>The sea cucumber genome provides insights into morphological evolution and visceral regeneration.</title>
        <authorList>
            <person name="Zhang X."/>
            <person name="Sun L."/>
            <person name="Yuan J."/>
            <person name="Sun Y."/>
            <person name="Gao Y."/>
            <person name="Zhang L."/>
            <person name="Li S."/>
            <person name="Dai H."/>
            <person name="Hamel J.F."/>
            <person name="Liu C."/>
            <person name="Yu Y."/>
            <person name="Liu S."/>
            <person name="Lin W."/>
            <person name="Guo K."/>
            <person name="Jin S."/>
            <person name="Xu P."/>
            <person name="Storey K.B."/>
            <person name="Huan P."/>
            <person name="Zhang T."/>
            <person name="Zhou Y."/>
            <person name="Zhang J."/>
            <person name="Lin C."/>
            <person name="Li X."/>
            <person name="Xing L."/>
            <person name="Huo D."/>
            <person name="Sun M."/>
            <person name="Wang L."/>
            <person name="Mercier A."/>
            <person name="Li F."/>
            <person name="Yang H."/>
            <person name="Xiang J."/>
        </authorList>
    </citation>
    <scope>NUCLEOTIDE SEQUENCE [LARGE SCALE GENOMIC DNA]</scope>
    <source>
        <strain evidence="2">Shaxun</strain>
        <tissue evidence="2">Muscle</tissue>
    </source>
</reference>
<sequence length="393" mass="43893">MKIFHQACRVLAHSHRNKLCPLYVVTRSYSNDDRNYSSQAAVNPYEPVRAPVIPKLTPDAVTEILQRNEVKVSFKSGAGVVNSYCSNQLASNSPIEDRRSEGQCRFTDGLLFGVFDGHSGPTCAQVISERLFNYISAEILPYNTLSSVYKKIESGETQLVKWLGGCNFPTSLNADVHHKSLVKYLHENVSADFESEDRISDSLTTAFERLDSDLLTEAQTLSNNIAVNEECTRTAFSGSCATVAFMQGNDLFIANAGDCRAVMGVQMSNGQWSPIVLSHDHNAYNSNELNRVKSGHPANEGTTVIKQERLLGELAPLRAFGDARFKLKGETQKEILQRWDRHHVPLPRNYYTPPSSVLPPKSHTTILKAKQGSLFLPLMDCGIVWIQKKLWDW</sequence>
<organism evidence="2 3">
    <name type="scientific">Stichopus japonicus</name>
    <name type="common">Sea cucumber</name>
    <dbReference type="NCBI Taxonomy" id="307972"/>
    <lineage>
        <taxon>Eukaryota</taxon>
        <taxon>Metazoa</taxon>
        <taxon>Echinodermata</taxon>
        <taxon>Eleutherozoa</taxon>
        <taxon>Echinozoa</taxon>
        <taxon>Holothuroidea</taxon>
        <taxon>Aspidochirotacea</taxon>
        <taxon>Aspidochirotida</taxon>
        <taxon>Stichopodidae</taxon>
        <taxon>Apostichopus</taxon>
    </lineage>
</organism>
<accession>A0A2G8KKA5</accession>
<dbReference type="InterPro" id="IPR036457">
    <property type="entry name" value="PPM-type-like_dom_sf"/>
</dbReference>
<comment type="caution">
    <text evidence="2">The sequence shown here is derived from an EMBL/GenBank/DDBJ whole genome shotgun (WGS) entry which is preliminary data.</text>
</comment>
<dbReference type="OrthoDB" id="420076at2759"/>
<dbReference type="EMBL" id="MRZV01000525">
    <property type="protein sequence ID" value="PIK48388.1"/>
    <property type="molecule type" value="Genomic_DNA"/>
</dbReference>
<dbReference type="PANTHER" id="PTHR13832:SF792">
    <property type="entry name" value="GM14286P"/>
    <property type="match status" value="1"/>
</dbReference>
<evidence type="ECO:0000259" key="1">
    <source>
        <dbReference type="PROSITE" id="PS51746"/>
    </source>
</evidence>
<keyword evidence="3" id="KW-1185">Reference proteome</keyword>
<dbReference type="GO" id="GO:0004741">
    <property type="term" value="F:[pyruvate dehydrogenase (acetyl-transferring)]-phosphatase activity"/>
    <property type="evidence" value="ECO:0007669"/>
    <property type="project" value="TreeGrafter"/>
</dbReference>
<dbReference type="PROSITE" id="PS51746">
    <property type="entry name" value="PPM_2"/>
    <property type="match status" value="1"/>
</dbReference>
<dbReference type="CDD" id="cd00143">
    <property type="entry name" value="PP2Cc"/>
    <property type="match status" value="1"/>
</dbReference>
<dbReference type="InterPro" id="IPR015655">
    <property type="entry name" value="PP2C"/>
</dbReference>
<dbReference type="Gene3D" id="3.60.40.10">
    <property type="entry name" value="PPM-type phosphatase domain"/>
    <property type="match status" value="1"/>
</dbReference>
<keyword evidence="2" id="KW-0670">Pyruvate</keyword>
<dbReference type="SUPFAM" id="SSF81606">
    <property type="entry name" value="PP2C-like"/>
    <property type="match status" value="1"/>
</dbReference>
<dbReference type="SMART" id="SM00332">
    <property type="entry name" value="PP2Cc"/>
    <property type="match status" value="1"/>
</dbReference>
<dbReference type="Pfam" id="PF00481">
    <property type="entry name" value="PP2C"/>
    <property type="match status" value="1"/>
</dbReference>
<dbReference type="PANTHER" id="PTHR13832">
    <property type="entry name" value="PROTEIN PHOSPHATASE 2C"/>
    <property type="match status" value="1"/>
</dbReference>
<dbReference type="InterPro" id="IPR001932">
    <property type="entry name" value="PPM-type_phosphatase-like_dom"/>
</dbReference>
<proteinExistence type="predicted"/>
<name>A0A2G8KKA5_STIJA</name>
<dbReference type="Proteomes" id="UP000230750">
    <property type="component" value="Unassembled WGS sequence"/>
</dbReference>
<dbReference type="GO" id="GO:0005739">
    <property type="term" value="C:mitochondrion"/>
    <property type="evidence" value="ECO:0007669"/>
    <property type="project" value="TreeGrafter"/>
</dbReference>
<evidence type="ECO:0000313" key="3">
    <source>
        <dbReference type="Proteomes" id="UP000230750"/>
    </source>
</evidence>
<gene>
    <name evidence="2" type="ORF">BSL78_14748</name>
</gene>
<evidence type="ECO:0000313" key="2">
    <source>
        <dbReference type="EMBL" id="PIK48388.1"/>
    </source>
</evidence>